<keyword evidence="4" id="KW-0732">Signal</keyword>
<feature type="domain" description="Bacterial repeat" evidence="5">
    <location>
        <begin position="528"/>
        <end position="586"/>
    </location>
</feature>
<evidence type="ECO:0000259" key="5">
    <source>
        <dbReference type="Pfam" id="PF18998"/>
    </source>
</evidence>
<name>A0ABV1E5E9_9FIRM</name>
<organism evidence="6 7">
    <name type="scientific">Pseudoflavonifractor intestinihominis</name>
    <dbReference type="NCBI Taxonomy" id="3133171"/>
    <lineage>
        <taxon>Bacteria</taxon>
        <taxon>Bacillati</taxon>
        <taxon>Bacillota</taxon>
        <taxon>Clostridia</taxon>
        <taxon>Eubacteriales</taxon>
        <taxon>Oscillospiraceae</taxon>
        <taxon>Pseudoflavonifractor</taxon>
    </lineage>
</organism>
<feature type="compositionally biased region" description="Gly residues" evidence="2">
    <location>
        <begin position="796"/>
        <end position="807"/>
    </location>
</feature>
<feature type="chain" id="PRO_5045296571" evidence="4">
    <location>
        <begin position="30"/>
        <end position="866"/>
    </location>
</feature>
<dbReference type="InterPro" id="IPR044060">
    <property type="entry name" value="Bacterial_rp_domain"/>
</dbReference>
<dbReference type="Pfam" id="PF18998">
    <property type="entry name" value="Flg_new_2"/>
    <property type="match status" value="1"/>
</dbReference>
<evidence type="ECO:0000256" key="4">
    <source>
        <dbReference type="SAM" id="SignalP"/>
    </source>
</evidence>
<comment type="subcellular location">
    <subcellularLocation>
        <location evidence="1">Cell envelope</location>
    </subcellularLocation>
</comment>
<dbReference type="RefSeq" id="WP_349230657.1">
    <property type="nucleotide sequence ID" value="NZ_JBBMFK010000001.1"/>
</dbReference>
<feature type="region of interest" description="Disordered" evidence="2">
    <location>
        <begin position="756"/>
        <end position="829"/>
    </location>
</feature>
<dbReference type="EMBL" id="JBBMFK010000001">
    <property type="protein sequence ID" value="MEQ2441960.1"/>
    <property type="molecule type" value="Genomic_DNA"/>
</dbReference>
<dbReference type="Gene3D" id="3.10.20.320">
    <property type="entry name" value="Putative peptidoglycan bound protein (lpxtg motif)"/>
    <property type="match status" value="1"/>
</dbReference>
<reference evidence="6 7" key="1">
    <citation type="submission" date="2024-03" db="EMBL/GenBank/DDBJ databases">
        <title>Human intestinal bacterial collection.</title>
        <authorList>
            <person name="Pauvert C."/>
            <person name="Hitch T.C.A."/>
            <person name="Clavel T."/>
        </authorList>
    </citation>
    <scope>NUCLEOTIDE SEQUENCE [LARGE SCALE GENOMIC DNA]</scope>
    <source>
        <strain evidence="6 7">CLA-AP-H29</strain>
    </source>
</reference>
<keyword evidence="3" id="KW-0812">Transmembrane</keyword>
<feature type="signal peptide" evidence="4">
    <location>
        <begin position="1"/>
        <end position="29"/>
    </location>
</feature>
<accession>A0ABV1E5E9</accession>
<evidence type="ECO:0000256" key="1">
    <source>
        <dbReference type="ARBA" id="ARBA00004196"/>
    </source>
</evidence>
<dbReference type="NCBIfam" id="TIGR02543">
    <property type="entry name" value="List_Bact_rpt"/>
    <property type="match status" value="3"/>
</dbReference>
<comment type="caution">
    <text evidence="6">The sequence shown here is derived from an EMBL/GenBank/DDBJ whole genome shotgun (WGS) entry which is preliminary data.</text>
</comment>
<dbReference type="Gene3D" id="2.60.40.4270">
    <property type="entry name" value="Listeria-Bacteroides repeat domain"/>
    <property type="match status" value="5"/>
</dbReference>
<feature type="compositionally biased region" description="Polar residues" evidence="2">
    <location>
        <begin position="820"/>
        <end position="829"/>
    </location>
</feature>
<protein>
    <submittedName>
        <fullName evidence="6">InlB B-repeat-containing protein</fullName>
    </submittedName>
</protein>
<dbReference type="InterPro" id="IPR042229">
    <property type="entry name" value="Listeria/Bacterioides_rpt_sf"/>
</dbReference>
<gene>
    <name evidence="6" type="ORF">WMO64_00575</name>
</gene>
<sequence length="866" mass="92474">MLARMSKKALALLMVFCMVVSALSIGALAAVETPNGTYDGDLTFEYHITAKALKDMVKGEKEYGYRDIHGATLFFGDDSRELKWNGVPNIYWTAVSGLEDKQPGDMTALELYLDNGCTRKTLRFSGEELQALFYEKAASGFYEIELKDAGSTQPGEPELSIQNVYVYVDGKEGQGTPNDHGYFTVGKIQMELPDPTSVVAGDNYYSQYGSAVSLTGMERFAANSWLNLADVEWYMLRVADGADNYVDSGEYVWHLDGKLLDKVQLYHVTYDANGGTGTVTDEAGYMAGQTFTPKSGDGLTRDGYDFLGWSTDKNASAPDSTFAIPSQGGDVTLYAVWKESKPTSQTYVLQYYYKVNNTYVSFASELYESGETAVIISGAPTMPGYTLVGWNTNPDGTGITYKAGDKLVMTANESLYAVWEEEKPVPQTYVLQYYYKDNNTYVSFASELYESGETAVVISGEPSLPGYTFAGWNTNPDGSGDSYKAGDKIVMTANMSLYAQWTQNGGTDPQPATYTVNYICVGDVPQGYAAPASASYTAGTQVTVAAAPTAEGYTFSGWSCDLVTISGGKFTMPDYDVYLVGTWTKDGGTDPQPTTYTVTFKTEAGGTINGGTTNVSGTYTEGAAFPAVPTTAANSGYTFDGWYDESGSKVTEWPATVTASAVYTAKWTADGGSVTPPPTPGYMYYHVTVNYLDRADGSKIAQSYTSPSHIEGSAYDVSEQDAIAIDGYTYDGTEGDSLTGVLNSNKTVNVYYVADGTDIPDDDTPTTDLPDVPGGDGGQTDIPDDNTPTTDLPGTGDTGNTGTGDTGTGSETNIPDGETPTGNLPQTGTQAQVSAARVALGAMALSAALAAAGLALILFRKSRRNA</sequence>
<keyword evidence="7" id="KW-1185">Reference proteome</keyword>
<evidence type="ECO:0000256" key="3">
    <source>
        <dbReference type="SAM" id="Phobius"/>
    </source>
</evidence>
<evidence type="ECO:0000256" key="2">
    <source>
        <dbReference type="SAM" id="MobiDB-lite"/>
    </source>
</evidence>
<evidence type="ECO:0000313" key="7">
    <source>
        <dbReference type="Proteomes" id="UP001464378"/>
    </source>
</evidence>
<dbReference type="InterPro" id="IPR013378">
    <property type="entry name" value="InlB-like_B-rpt"/>
</dbReference>
<evidence type="ECO:0000313" key="6">
    <source>
        <dbReference type="EMBL" id="MEQ2441960.1"/>
    </source>
</evidence>
<feature type="transmembrane region" description="Helical" evidence="3">
    <location>
        <begin position="838"/>
        <end position="859"/>
    </location>
</feature>
<keyword evidence="3" id="KW-1133">Transmembrane helix</keyword>
<feature type="compositionally biased region" description="Low complexity" evidence="2">
    <location>
        <begin position="785"/>
        <end position="795"/>
    </location>
</feature>
<dbReference type="Proteomes" id="UP001464378">
    <property type="component" value="Unassembled WGS sequence"/>
</dbReference>
<dbReference type="Pfam" id="PF09479">
    <property type="entry name" value="Flg_new"/>
    <property type="match status" value="4"/>
</dbReference>
<keyword evidence="3" id="KW-0472">Membrane</keyword>
<proteinExistence type="predicted"/>